<dbReference type="RefSeq" id="XP_068352916.1">
    <property type="nucleotide sequence ID" value="XM_068509224.1"/>
</dbReference>
<organism evidence="2 3">
    <name type="scientific">Tritrichomonas foetus</name>
    <dbReference type="NCBI Taxonomy" id="1144522"/>
    <lineage>
        <taxon>Eukaryota</taxon>
        <taxon>Metamonada</taxon>
        <taxon>Parabasalia</taxon>
        <taxon>Tritrichomonadida</taxon>
        <taxon>Tritrichomonadidae</taxon>
        <taxon>Tritrichomonas</taxon>
    </lineage>
</organism>
<dbReference type="EMBL" id="MLAK01000987">
    <property type="protein sequence ID" value="OHS99779.1"/>
    <property type="molecule type" value="Genomic_DNA"/>
</dbReference>
<dbReference type="Proteomes" id="UP000179807">
    <property type="component" value="Unassembled WGS sequence"/>
</dbReference>
<evidence type="ECO:0000313" key="2">
    <source>
        <dbReference type="EMBL" id="OHS99779.1"/>
    </source>
</evidence>
<evidence type="ECO:0000313" key="3">
    <source>
        <dbReference type="Proteomes" id="UP000179807"/>
    </source>
</evidence>
<protein>
    <submittedName>
        <fullName evidence="2">Uncharacterized protein</fullName>
    </submittedName>
</protein>
<feature type="compositionally biased region" description="Acidic residues" evidence="1">
    <location>
        <begin position="127"/>
        <end position="139"/>
    </location>
</feature>
<keyword evidence="3" id="KW-1185">Reference proteome</keyword>
<feature type="region of interest" description="Disordered" evidence="1">
    <location>
        <begin position="46"/>
        <end position="141"/>
    </location>
</feature>
<evidence type="ECO:0000256" key="1">
    <source>
        <dbReference type="SAM" id="MobiDB-lite"/>
    </source>
</evidence>
<feature type="compositionally biased region" description="Basic and acidic residues" evidence="1">
    <location>
        <begin position="111"/>
        <end position="126"/>
    </location>
</feature>
<dbReference type="VEuPathDB" id="TrichDB:TRFO_33698"/>
<feature type="compositionally biased region" description="Acidic residues" evidence="1">
    <location>
        <begin position="48"/>
        <end position="67"/>
    </location>
</feature>
<feature type="compositionally biased region" description="Acidic residues" evidence="1">
    <location>
        <begin position="75"/>
        <end position="87"/>
    </location>
</feature>
<reference evidence="2" key="1">
    <citation type="submission" date="2016-10" db="EMBL/GenBank/DDBJ databases">
        <authorList>
            <person name="Benchimol M."/>
            <person name="Almeida L.G."/>
            <person name="Vasconcelos A.T."/>
            <person name="Perreira-Neves A."/>
            <person name="Rosa I.A."/>
            <person name="Tasca T."/>
            <person name="Bogo M.R."/>
            <person name="de Souza W."/>
        </authorList>
    </citation>
    <scope>NUCLEOTIDE SEQUENCE [LARGE SCALE GENOMIC DNA]</scope>
    <source>
        <strain evidence="2">K</strain>
    </source>
</reference>
<name>A0A1J4JQI7_9EUKA</name>
<accession>A0A1J4JQI7</accession>
<proteinExistence type="predicted"/>
<dbReference type="GeneID" id="94843928"/>
<dbReference type="AlphaFoldDB" id="A0A1J4JQI7"/>
<comment type="caution">
    <text evidence="2">The sequence shown here is derived from an EMBL/GenBank/DDBJ whole genome shotgun (WGS) entry which is preliminary data.</text>
</comment>
<gene>
    <name evidence="2" type="ORF">TRFO_33698</name>
</gene>
<feature type="compositionally biased region" description="Acidic residues" evidence="1">
    <location>
        <begin position="96"/>
        <end position="110"/>
    </location>
</feature>
<sequence>MNKILDTHKEVCANVNIAIEELNEYANIIQPHIDALYALHHYPVPEEHPEEEEQPSEQPNNEEEEKEGEEKGENDGETETETETTNDETEKPSEIAQEEEPEISPEDGENEEKPPNEEEEEKQEKPVEEEEEPEPDPESLEVQAKIQETLKWPTLEKCAEICEKMKDAEIGLQEFVDQIKAKAEDCNVQIKEEKFRWKKLEVSMLELKEQLTVAVNMLKISVLSAEELQMKAVQTEIDNYDNFVIPNVEKEILDAAAIKFAATFQFA</sequence>